<dbReference type="GO" id="GO:0000287">
    <property type="term" value="F:magnesium ion binding"/>
    <property type="evidence" value="ECO:0007669"/>
    <property type="project" value="InterPro"/>
</dbReference>
<keyword evidence="3" id="KW-0378">Hydrolase</keyword>
<dbReference type="EMBL" id="LAZR01000146">
    <property type="protein sequence ID" value="KKN86529.1"/>
    <property type="molecule type" value="Genomic_DNA"/>
</dbReference>
<dbReference type="PANTHER" id="PTHR11241">
    <property type="entry name" value="DEOXYURIDINE 5'-TRIPHOSPHATE NUCLEOTIDOHYDROLASE"/>
    <property type="match status" value="1"/>
</dbReference>
<sequence>MVKLKYYSALEYKLKPEKPHSANVDIQCGEDFVLEQGIVLKVRTGLWIDVPPGYVFEIYPRSGLSAKYGMILVNSPGQIDPGYRDEIRLILSSVSRMTVLTPKRFKAGERICQGRLVQTQKDVYLDTKKFPVTSYQDSAVWEPVLSLEDLYKDSLTPDRKGGLGSSGT</sequence>
<evidence type="ECO:0000256" key="1">
    <source>
        <dbReference type="ARBA" id="ARBA00006581"/>
    </source>
</evidence>
<dbReference type="SUPFAM" id="SSF51283">
    <property type="entry name" value="dUTPase-like"/>
    <property type="match status" value="1"/>
</dbReference>
<organism evidence="6">
    <name type="scientific">marine sediment metagenome</name>
    <dbReference type="NCBI Taxonomy" id="412755"/>
    <lineage>
        <taxon>unclassified sequences</taxon>
        <taxon>metagenomes</taxon>
        <taxon>ecological metagenomes</taxon>
    </lineage>
</organism>
<comment type="caution">
    <text evidence="6">The sequence shown here is derived from an EMBL/GenBank/DDBJ whole genome shotgun (WGS) entry which is preliminary data.</text>
</comment>
<dbReference type="GO" id="GO:0006226">
    <property type="term" value="P:dUMP biosynthetic process"/>
    <property type="evidence" value="ECO:0007669"/>
    <property type="project" value="InterPro"/>
</dbReference>
<protein>
    <recommendedName>
        <fullName evidence="2">dUTP diphosphatase</fullName>
        <ecNumber evidence="2">3.6.1.23</ecNumber>
    </recommendedName>
</protein>
<dbReference type="CDD" id="cd07557">
    <property type="entry name" value="trimeric_dUTPase"/>
    <property type="match status" value="1"/>
</dbReference>
<dbReference type="Gene3D" id="2.70.40.10">
    <property type="match status" value="1"/>
</dbReference>
<dbReference type="EC" id="3.6.1.23" evidence="2"/>
<evidence type="ECO:0000256" key="2">
    <source>
        <dbReference type="ARBA" id="ARBA00012379"/>
    </source>
</evidence>
<dbReference type="InterPro" id="IPR008181">
    <property type="entry name" value="dUTPase"/>
</dbReference>
<dbReference type="InterPro" id="IPR036157">
    <property type="entry name" value="dUTPase-like_sf"/>
</dbReference>
<evidence type="ECO:0000256" key="3">
    <source>
        <dbReference type="ARBA" id="ARBA00022801"/>
    </source>
</evidence>
<gene>
    <name evidence="6" type="ORF">LCGC14_0267050</name>
</gene>
<dbReference type="PANTHER" id="PTHR11241:SF0">
    <property type="entry name" value="DEOXYURIDINE 5'-TRIPHOSPHATE NUCLEOTIDOHYDROLASE"/>
    <property type="match status" value="1"/>
</dbReference>
<dbReference type="InterPro" id="IPR033704">
    <property type="entry name" value="dUTPase_trimeric"/>
</dbReference>
<comment type="similarity">
    <text evidence="1">Belongs to the dUTPase family.</text>
</comment>
<evidence type="ECO:0000313" key="6">
    <source>
        <dbReference type="EMBL" id="KKN86529.1"/>
    </source>
</evidence>
<dbReference type="InterPro" id="IPR029054">
    <property type="entry name" value="dUTPase-like"/>
</dbReference>
<dbReference type="GO" id="GO:0004170">
    <property type="term" value="F:dUTP diphosphatase activity"/>
    <property type="evidence" value="ECO:0007669"/>
    <property type="project" value="UniProtKB-EC"/>
</dbReference>
<dbReference type="GO" id="GO:0046081">
    <property type="term" value="P:dUTP catabolic process"/>
    <property type="evidence" value="ECO:0007669"/>
    <property type="project" value="InterPro"/>
</dbReference>
<dbReference type="AlphaFoldDB" id="A0A0F9U4K4"/>
<evidence type="ECO:0000259" key="5">
    <source>
        <dbReference type="Pfam" id="PF00692"/>
    </source>
</evidence>
<feature type="domain" description="dUTPase-like" evidence="5">
    <location>
        <begin position="15"/>
        <end position="113"/>
    </location>
</feature>
<name>A0A0F9U4K4_9ZZZZ</name>
<keyword evidence="4" id="KW-0546">Nucleotide metabolism</keyword>
<evidence type="ECO:0000256" key="4">
    <source>
        <dbReference type="ARBA" id="ARBA00023080"/>
    </source>
</evidence>
<accession>A0A0F9U4K4</accession>
<dbReference type="Pfam" id="PF00692">
    <property type="entry name" value="dUTPase"/>
    <property type="match status" value="1"/>
</dbReference>
<proteinExistence type="inferred from homology"/>
<reference evidence="6" key="1">
    <citation type="journal article" date="2015" name="Nature">
        <title>Complex archaea that bridge the gap between prokaryotes and eukaryotes.</title>
        <authorList>
            <person name="Spang A."/>
            <person name="Saw J.H."/>
            <person name="Jorgensen S.L."/>
            <person name="Zaremba-Niedzwiedzka K."/>
            <person name="Martijn J."/>
            <person name="Lind A.E."/>
            <person name="van Eijk R."/>
            <person name="Schleper C."/>
            <person name="Guy L."/>
            <person name="Ettema T.J."/>
        </authorList>
    </citation>
    <scope>NUCLEOTIDE SEQUENCE</scope>
</reference>